<evidence type="ECO:0000313" key="3">
    <source>
        <dbReference type="EMBL" id="SFI30554.1"/>
    </source>
</evidence>
<protein>
    <submittedName>
        <fullName evidence="3">Purine-binding chemotaxis protein CheW</fullName>
    </submittedName>
</protein>
<dbReference type="GO" id="GO:0006935">
    <property type="term" value="P:chemotaxis"/>
    <property type="evidence" value="ECO:0007669"/>
    <property type="project" value="InterPro"/>
</dbReference>
<dbReference type="GO" id="GO:0005829">
    <property type="term" value="C:cytosol"/>
    <property type="evidence" value="ECO:0007669"/>
    <property type="project" value="TreeGrafter"/>
</dbReference>
<dbReference type="RefSeq" id="WP_092776677.1">
    <property type="nucleotide sequence ID" value="NZ_FORA01000001.1"/>
</dbReference>
<dbReference type="PANTHER" id="PTHR22617:SF23">
    <property type="entry name" value="CHEMOTAXIS PROTEIN CHEW"/>
    <property type="match status" value="1"/>
</dbReference>
<organism evidence="3 4">
    <name type="scientific">Jannaschia pohangensis</name>
    <dbReference type="NCBI Taxonomy" id="390807"/>
    <lineage>
        <taxon>Bacteria</taxon>
        <taxon>Pseudomonadati</taxon>
        <taxon>Pseudomonadota</taxon>
        <taxon>Alphaproteobacteria</taxon>
        <taxon>Rhodobacterales</taxon>
        <taxon>Roseobacteraceae</taxon>
        <taxon>Jannaschia</taxon>
    </lineage>
</organism>
<dbReference type="PROSITE" id="PS50851">
    <property type="entry name" value="CHEW"/>
    <property type="match status" value="1"/>
</dbReference>
<dbReference type="SUPFAM" id="SSF50341">
    <property type="entry name" value="CheW-like"/>
    <property type="match status" value="1"/>
</dbReference>
<reference evidence="3 4" key="1">
    <citation type="submission" date="2016-10" db="EMBL/GenBank/DDBJ databases">
        <authorList>
            <person name="de Groot N.N."/>
        </authorList>
    </citation>
    <scope>NUCLEOTIDE SEQUENCE [LARGE SCALE GENOMIC DNA]</scope>
    <source>
        <strain evidence="3 4">DSM 19073</strain>
    </source>
</reference>
<dbReference type="Proteomes" id="UP000199110">
    <property type="component" value="Unassembled WGS sequence"/>
</dbReference>
<dbReference type="Gene3D" id="2.30.30.40">
    <property type="entry name" value="SH3 Domains"/>
    <property type="match status" value="1"/>
</dbReference>
<dbReference type="PANTHER" id="PTHR22617">
    <property type="entry name" value="CHEMOTAXIS SENSOR HISTIDINE KINASE-RELATED"/>
    <property type="match status" value="1"/>
</dbReference>
<feature type="region of interest" description="Disordered" evidence="1">
    <location>
        <begin position="1"/>
        <end position="24"/>
    </location>
</feature>
<dbReference type="STRING" id="390807.SAMN04488095_0446"/>
<keyword evidence="4" id="KW-1185">Reference proteome</keyword>
<dbReference type="SMART" id="SM00260">
    <property type="entry name" value="CheW"/>
    <property type="match status" value="1"/>
</dbReference>
<evidence type="ECO:0000313" key="4">
    <source>
        <dbReference type="Proteomes" id="UP000199110"/>
    </source>
</evidence>
<dbReference type="EMBL" id="FORA01000001">
    <property type="protein sequence ID" value="SFI30554.1"/>
    <property type="molecule type" value="Genomic_DNA"/>
</dbReference>
<dbReference type="AlphaFoldDB" id="A0A1I3H4C2"/>
<dbReference type="Gene3D" id="2.40.50.180">
    <property type="entry name" value="CheA-289, Domain 4"/>
    <property type="match status" value="1"/>
</dbReference>
<dbReference type="Pfam" id="PF01584">
    <property type="entry name" value="CheW"/>
    <property type="match status" value="1"/>
</dbReference>
<dbReference type="InterPro" id="IPR002545">
    <property type="entry name" value="CheW-lke_dom"/>
</dbReference>
<name>A0A1I3H4C2_9RHOB</name>
<gene>
    <name evidence="3" type="ORF">SAMN04488095_0446</name>
</gene>
<feature type="domain" description="CheW-like" evidence="2">
    <location>
        <begin position="28"/>
        <end position="168"/>
    </location>
</feature>
<proteinExistence type="predicted"/>
<feature type="compositionally biased region" description="Basic and acidic residues" evidence="1">
    <location>
        <begin position="14"/>
        <end position="24"/>
    </location>
</feature>
<dbReference type="InterPro" id="IPR039315">
    <property type="entry name" value="CheW"/>
</dbReference>
<accession>A0A1I3H4C2</accession>
<dbReference type="OrthoDB" id="9794382at2"/>
<sequence length="175" mass="19097">MTQIEATVAVPEEAGPKPDASDVTGQDRIELLTFRCGGRGFAVNIMDVREIRSWSEPTPLPHAPPFMKGMVNLRGSVLPVMDLAQRLGQPPTQDDPRNVIIVIQNGNRVHGLLVDAVSDIVHPTDDQLQDVPRVNAEDGAGMADRLFVVDDKMIQILSTSRILPEVSRPFSEAIA</sequence>
<dbReference type="InterPro" id="IPR036061">
    <property type="entry name" value="CheW-like_dom_sf"/>
</dbReference>
<dbReference type="GO" id="GO:0007165">
    <property type="term" value="P:signal transduction"/>
    <property type="evidence" value="ECO:0007669"/>
    <property type="project" value="InterPro"/>
</dbReference>
<evidence type="ECO:0000256" key="1">
    <source>
        <dbReference type="SAM" id="MobiDB-lite"/>
    </source>
</evidence>
<evidence type="ECO:0000259" key="2">
    <source>
        <dbReference type="PROSITE" id="PS50851"/>
    </source>
</evidence>